<feature type="coiled-coil region" evidence="1">
    <location>
        <begin position="44"/>
        <end position="119"/>
    </location>
</feature>
<proteinExistence type="predicted"/>
<dbReference type="AlphaFoldDB" id="A0A9D4KQA0"/>
<feature type="domain" description="NACHT" evidence="2">
    <location>
        <begin position="234"/>
        <end position="343"/>
    </location>
</feature>
<dbReference type="PROSITE" id="PS50837">
    <property type="entry name" value="NACHT"/>
    <property type="match status" value="1"/>
</dbReference>
<evidence type="ECO:0000259" key="2">
    <source>
        <dbReference type="PROSITE" id="PS50837"/>
    </source>
</evidence>
<comment type="caution">
    <text evidence="3">The sequence shown here is derived from an EMBL/GenBank/DDBJ whole genome shotgun (WGS) entry which is preliminary data.</text>
</comment>
<dbReference type="PANTHER" id="PTHR46312">
    <property type="entry name" value="NACHT DOMAIN-CONTAINING PROTEIN"/>
    <property type="match status" value="1"/>
</dbReference>
<dbReference type="SUPFAM" id="SSF52540">
    <property type="entry name" value="P-loop containing nucleoside triphosphate hydrolases"/>
    <property type="match status" value="1"/>
</dbReference>
<keyword evidence="4" id="KW-1185">Reference proteome</keyword>
<protein>
    <recommendedName>
        <fullName evidence="2">NACHT domain-containing protein</fullName>
    </recommendedName>
</protein>
<accession>A0A9D4KQA0</accession>
<reference evidence="3" key="2">
    <citation type="submission" date="2020-11" db="EMBL/GenBank/DDBJ databases">
        <authorList>
            <person name="McCartney M.A."/>
            <person name="Auch B."/>
            <person name="Kono T."/>
            <person name="Mallez S."/>
            <person name="Becker A."/>
            <person name="Gohl D.M."/>
            <person name="Silverstein K.A.T."/>
            <person name="Koren S."/>
            <person name="Bechman K.B."/>
            <person name="Herman A."/>
            <person name="Abrahante J.E."/>
            <person name="Garbe J."/>
        </authorList>
    </citation>
    <scope>NUCLEOTIDE SEQUENCE</scope>
    <source>
        <strain evidence="3">Duluth1</strain>
        <tissue evidence="3">Whole animal</tissue>
    </source>
</reference>
<organism evidence="3 4">
    <name type="scientific">Dreissena polymorpha</name>
    <name type="common">Zebra mussel</name>
    <name type="synonym">Mytilus polymorpha</name>
    <dbReference type="NCBI Taxonomy" id="45954"/>
    <lineage>
        <taxon>Eukaryota</taxon>
        <taxon>Metazoa</taxon>
        <taxon>Spiralia</taxon>
        <taxon>Lophotrochozoa</taxon>
        <taxon>Mollusca</taxon>
        <taxon>Bivalvia</taxon>
        <taxon>Autobranchia</taxon>
        <taxon>Heteroconchia</taxon>
        <taxon>Euheterodonta</taxon>
        <taxon>Imparidentia</taxon>
        <taxon>Neoheterodontei</taxon>
        <taxon>Myida</taxon>
        <taxon>Dreissenoidea</taxon>
        <taxon>Dreissenidae</taxon>
        <taxon>Dreissena</taxon>
    </lineage>
</organism>
<dbReference type="Gene3D" id="3.40.50.300">
    <property type="entry name" value="P-loop containing nucleotide triphosphate hydrolases"/>
    <property type="match status" value="1"/>
</dbReference>
<dbReference type="PANTHER" id="PTHR46312:SF2">
    <property type="entry name" value="NUCLEOTIDE-BINDING OLIGOMERIZATION DOMAIN-CONTAINING PROTEIN 2-LIKE"/>
    <property type="match status" value="1"/>
</dbReference>
<dbReference type="EMBL" id="JAIWYP010000003">
    <property type="protein sequence ID" value="KAH3844100.1"/>
    <property type="molecule type" value="Genomic_DNA"/>
</dbReference>
<evidence type="ECO:0000313" key="3">
    <source>
        <dbReference type="EMBL" id="KAH3844100.1"/>
    </source>
</evidence>
<evidence type="ECO:0000313" key="4">
    <source>
        <dbReference type="Proteomes" id="UP000828390"/>
    </source>
</evidence>
<name>A0A9D4KQA0_DREPO</name>
<evidence type="ECO:0000256" key="1">
    <source>
        <dbReference type="SAM" id="Coils"/>
    </source>
</evidence>
<reference evidence="3" key="1">
    <citation type="journal article" date="2019" name="bioRxiv">
        <title>The Genome of the Zebra Mussel, Dreissena polymorpha: A Resource for Invasive Species Research.</title>
        <authorList>
            <person name="McCartney M.A."/>
            <person name="Auch B."/>
            <person name="Kono T."/>
            <person name="Mallez S."/>
            <person name="Zhang Y."/>
            <person name="Obille A."/>
            <person name="Becker A."/>
            <person name="Abrahante J.E."/>
            <person name="Garbe J."/>
            <person name="Badalamenti J.P."/>
            <person name="Herman A."/>
            <person name="Mangelson H."/>
            <person name="Liachko I."/>
            <person name="Sullivan S."/>
            <person name="Sone E.D."/>
            <person name="Koren S."/>
            <person name="Silverstein K.A.T."/>
            <person name="Beckman K.B."/>
            <person name="Gohl D.M."/>
        </authorList>
    </citation>
    <scope>NUCLEOTIDE SEQUENCE</scope>
    <source>
        <strain evidence="3">Duluth1</strain>
        <tissue evidence="3">Whole animal</tissue>
    </source>
</reference>
<keyword evidence="1" id="KW-0175">Coiled coil</keyword>
<dbReference type="Proteomes" id="UP000828390">
    <property type="component" value="Unassembled WGS sequence"/>
</dbReference>
<gene>
    <name evidence="3" type="ORF">DPMN_086352</name>
</gene>
<dbReference type="InterPro" id="IPR007111">
    <property type="entry name" value="NACHT_NTPase"/>
</dbReference>
<dbReference type="InterPro" id="IPR027417">
    <property type="entry name" value="P-loop_NTPase"/>
</dbReference>
<sequence length="773" mass="88693">AREIGRTVRHSSQCKLTDADLQVIFTTLTNLLNDPTCLAHDVASQEAVNKLAKLQNDILKITTEEMMHLLGAVEEKLKEVENLAEKTLHEIRESIQRYMNDLKEHKDTCKQQLDEHTKTCEVKLDEHTGACEMKLDKHTEQLKIALDEHSRKPVESNYEQSCEDFRRRLIKHYSDKSSYVPLSTLDQSLDKRITDIYATPKINRIDIKKDGTRKKEESLSSYKEMFYKNDHANRRIYVQGEPGSGKSTFAAKLVHDWCHENQPLLTARNKNTAFNDLMTIQTFKFLFFISLRNVRGQKDISQMIKAQLVDRMYSEDDLDGVYKLLKKCMETEQCLAVLDGLDEWVAPERCNLVEPTMSGFQKDNVTVLTTARPWKLADERIKNSQIDILLEIQGVSDQDMFCVNILGCIIDDTKDLDNTVKKFQKFVKKRKLKLLASSPMLYTLVICTWVDTIQEEEHLTEYSLCALYTTLIQSLCKKVNSTSGYFNSLNPSRVECFSSTSYIQPNIELLDKLAVAAFKLLFSRERETSIVFSDITLSNYFSGEEFTLCKTFALKAGILTNRKDKSKTGSSNSFIHKTIQEFLAAYYIACNAYVIDDVVVGYLKRYNDSYLDLSQVFIFLCGMNSIAANALLGLMDEYHVARCRFHYLLPCELQNITEAGFREAEAGKQNTILLKLSHVFINLNNMRHSHRVFSATASNIQAFMIHISLSEVLKKLRSFARGEPESHFVFNLASCHKLKKLRLAGEGIYLTAFGRQARGNDTKRRNHFTLRVD</sequence>
<dbReference type="Pfam" id="PF05729">
    <property type="entry name" value="NACHT"/>
    <property type="match status" value="1"/>
</dbReference>
<feature type="non-terminal residue" evidence="3">
    <location>
        <position position="773"/>
    </location>
</feature>